<evidence type="ECO:0000256" key="5">
    <source>
        <dbReference type="ARBA" id="ARBA00022723"/>
    </source>
</evidence>
<evidence type="ECO:0000256" key="2">
    <source>
        <dbReference type="ARBA" id="ARBA00022649"/>
    </source>
</evidence>
<keyword evidence="5" id="KW-0479">Metal-binding</keyword>
<comment type="caution">
    <text evidence="11">The sequence shown here is derived from an EMBL/GenBank/DDBJ whole genome shotgun (WGS) entry which is preliminary data.</text>
</comment>
<comment type="cofactor">
    <cofactor evidence="1">
        <name>Mg(2+)</name>
        <dbReference type="ChEBI" id="CHEBI:18420"/>
    </cofactor>
</comment>
<dbReference type="PANTHER" id="PTHR33571">
    <property type="entry name" value="SSL8005 PROTEIN"/>
    <property type="match status" value="1"/>
</dbReference>
<dbReference type="RefSeq" id="WP_188255199.1">
    <property type="nucleotide sequence ID" value="NZ_JABVCF010000006.1"/>
</dbReference>
<dbReference type="InterPro" id="IPR043519">
    <property type="entry name" value="NT_sf"/>
</dbReference>
<keyword evidence="2" id="KW-1277">Toxin-antitoxin system</keyword>
<organism evidence="11 12">
    <name type="scientific">Pseudaminobacter soli</name>
    <name type="common">ex Zhang et al. 2022</name>
    <dbReference type="NCBI Taxonomy" id="2831468"/>
    <lineage>
        <taxon>Bacteria</taxon>
        <taxon>Pseudomonadati</taxon>
        <taxon>Pseudomonadota</taxon>
        <taxon>Alphaproteobacteria</taxon>
        <taxon>Hyphomicrobiales</taxon>
        <taxon>Phyllobacteriaceae</taxon>
        <taxon>Pseudaminobacter</taxon>
    </lineage>
</organism>
<dbReference type="EMBL" id="JAGWCR010000006">
    <property type="protein sequence ID" value="MBS3649649.1"/>
    <property type="molecule type" value="Genomic_DNA"/>
</dbReference>
<dbReference type="InterPro" id="IPR002934">
    <property type="entry name" value="Polymerase_NTP_transf_dom"/>
</dbReference>
<protein>
    <submittedName>
        <fullName evidence="11">Nucleotidyltransferase family protein</fullName>
    </submittedName>
</protein>
<keyword evidence="8" id="KW-0460">Magnesium</keyword>
<dbReference type="PANTHER" id="PTHR33571:SF12">
    <property type="entry name" value="BSL3053 PROTEIN"/>
    <property type="match status" value="1"/>
</dbReference>
<evidence type="ECO:0000313" key="12">
    <source>
        <dbReference type="Proteomes" id="UP000680348"/>
    </source>
</evidence>
<evidence type="ECO:0000256" key="1">
    <source>
        <dbReference type="ARBA" id="ARBA00001946"/>
    </source>
</evidence>
<keyword evidence="12" id="KW-1185">Reference proteome</keyword>
<evidence type="ECO:0000256" key="9">
    <source>
        <dbReference type="ARBA" id="ARBA00038276"/>
    </source>
</evidence>
<dbReference type="Pfam" id="PF01909">
    <property type="entry name" value="NTP_transf_2"/>
    <property type="match status" value="1"/>
</dbReference>
<dbReference type="InterPro" id="IPR052038">
    <property type="entry name" value="Type-VII_TA_antitoxin"/>
</dbReference>
<dbReference type="GO" id="GO:0005524">
    <property type="term" value="F:ATP binding"/>
    <property type="evidence" value="ECO:0007669"/>
    <property type="project" value="UniProtKB-KW"/>
</dbReference>
<evidence type="ECO:0000313" key="11">
    <source>
        <dbReference type="EMBL" id="MBS3649649.1"/>
    </source>
</evidence>
<evidence type="ECO:0000256" key="8">
    <source>
        <dbReference type="ARBA" id="ARBA00022842"/>
    </source>
</evidence>
<keyword evidence="7" id="KW-0067">ATP-binding</keyword>
<gene>
    <name evidence="11" type="ORF">KEU06_13630</name>
</gene>
<dbReference type="Proteomes" id="UP000680348">
    <property type="component" value="Unassembled WGS sequence"/>
</dbReference>
<evidence type="ECO:0000256" key="3">
    <source>
        <dbReference type="ARBA" id="ARBA00022679"/>
    </source>
</evidence>
<keyword evidence="3" id="KW-0808">Transferase</keyword>
<proteinExistence type="inferred from homology"/>
<dbReference type="Gene3D" id="3.30.460.10">
    <property type="entry name" value="Beta Polymerase, domain 2"/>
    <property type="match status" value="1"/>
</dbReference>
<sequence>MRPSEALAKNIDTVREIIARYPVSNPRVFGSVARGEDVEGSDLDILIHPEGKMSYFDLAGLALELEAVLGCTVDLGEDTSVRAHAAETIFADAKPI</sequence>
<comment type="similarity">
    <text evidence="9">Belongs to the MntA antitoxin family.</text>
</comment>
<reference evidence="11" key="1">
    <citation type="submission" date="2021-04" db="EMBL/GenBank/DDBJ databases">
        <title>Pseudaminobacter soli sp. nov., isolated from paddy soil contaminated by heavy metals.</title>
        <authorList>
            <person name="Zhang K."/>
        </authorList>
    </citation>
    <scope>NUCLEOTIDE SEQUENCE</scope>
    <source>
        <strain evidence="11">19-2017</strain>
    </source>
</reference>
<feature type="domain" description="Polymerase nucleotidyl transferase" evidence="10">
    <location>
        <begin position="13"/>
        <end position="84"/>
    </location>
</feature>
<name>A0A942DXI8_9HYPH</name>
<keyword evidence="4" id="KW-0548">Nucleotidyltransferase</keyword>
<evidence type="ECO:0000259" key="10">
    <source>
        <dbReference type="Pfam" id="PF01909"/>
    </source>
</evidence>
<evidence type="ECO:0000256" key="6">
    <source>
        <dbReference type="ARBA" id="ARBA00022741"/>
    </source>
</evidence>
<keyword evidence="6" id="KW-0547">Nucleotide-binding</keyword>
<dbReference type="SUPFAM" id="SSF81301">
    <property type="entry name" value="Nucleotidyltransferase"/>
    <property type="match status" value="1"/>
</dbReference>
<evidence type="ECO:0000256" key="4">
    <source>
        <dbReference type="ARBA" id="ARBA00022695"/>
    </source>
</evidence>
<dbReference type="CDD" id="cd05403">
    <property type="entry name" value="NT_KNTase_like"/>
    <property type="match status" value="1"/>
</dbReference>
<accession>A0A942DXI8</accession>
<dbReference type="GO" id="GO:0046872">
    <property type="term" value="F:metal ion binding"/>
    <property type="evidence" value="ECO:0007669"/>
    <property type="project" value="UniProtKB-KW"/>
</dbReference>
<dbReference type="GO" id="GO:0016779">
    <property type="term" value="F:nucleotidyltransferase activity"/>
    <property type="evidence" value="ECO:0007669"/>
    <property type="project" value="UniProtKB-KW"/>
</dbReference>
<dbReference type="AlphaFoldDB" id="A0A942DXI8"/>
<evidence type="ECO:0000256" key="7">
    <source>
        <dbReference type="ARBA" id="ARBA00022840"/>
    </source>
</evidence>